<dbReference type="Gene3D" id="3.40.50.300">
    <property type="entry name" value="P-loop containing nucleotide triphosphate hydrolases"/>
    <property type="match status" value="1"/>
</dbReference>
<evidence type="ECO:0000256" key="3">
    <source>
        <dbReference type="ARBA" id="ARBA00022741"/>
    </source>
</evidence>
<sequence>MLLELRDLQVSYGDIHALEGVSLSVAEGELVSVIGANGAGKSSLLNCLMGIVPARGGSVTFQGKDVTSLPVHERARCGIRIVPERARVFPRLSVYENLLTGCYGIRNSVGLAGRLEWLYSLFPVLEERKSQLASTLSGGEQQMLAISRALIADPKLLLVDEVSMGLMPMLVDKVFEVLSMLNRDHGLTILLVEQNALASLGISSRSYVLETGRIVLEGPSGELLENPRVREAYLGL</sequence>
<feature type="domain" description="ABC transporter" evidence="6">
    <location>
        <begin position="3"/>
        <end position="236"/>
    </location>
</feature>
<dbReference type="InterPro" id="IPR017871">
    <property type="entry name" value="ABC_transporter-like_CS"/>
</dbReference>
<protein>
    <submittedName>
        <fullName evidence="7">High-affinity branched-chain amino acid transport ATP-binding protein LivF</fullName>
    </submittedName>
</protein>
<dbReference type="GO" id="GO:0016887">
    <property type="term" value="F:ATP hydrolysis activity"/>
    <property type="evidence" value="ECO:0007669"/>
    <property type="project" value="InterPro"/>
</dbReference>
<keyword evidence="4 7" id="KW-0067">ATP-binding</keyword>
<evidence type="ECO:0000256" key="5">
    <source>
        <dbReference type="ARBA" id="ARBA00022970"/>
    </source>
</evidence>
<organism evidence="7">
    <name type="scientific">bioreactor metagenome</name>
    <dbReference type="NCBI Taxonomy" id="1076179"/>
    <lineage>
        <taxon>unclassified sequences</taxon>
        <taxon>metagenomes</taxon>
        <taxon>ecological metagenomes</taxon>
    </lineage>
</organism>
<dbReference type="CDD" id="cd03224">
    <property type="entry name" value="ABC_TM1139_LivF_branched"/>
    <property type="match status" value="1"/>
</dbReference>
<dbReference type="PROSITE" id="PS50893">
    <property type="entry name" value="ABC_TRANSPORTER_2"/>
    <property type="match status" value="1"/>
</dbReference>
<dbReference type="GO" id="GO:0005524">
    <property type="term" value="F:ATP binding"/>
    <property type="evidence" value="ECO:0007669"/>
    <property type="project" value="UniProtKB-KW"/>
</dbReference>
<evidence type="ECO:0000256" key="1">
    <source>
        <dbReference type="ARBA" id="ARBA00005417"/>
    </source>
</evidence>
<evidence type="ECO:0000256" key="2">
    <source>
        <dbReference type="ARBA" id="ARBA00022448"/>
    </source>
</evidence>
<dbReference type="SUPFAM" id="SSF52540">
    <property type="entry name" value="P-loop containing nucleoside triphosphate hydrolases"/>
    <property type="match status" value="1"/>
</dbReference>
<dbReference type="GO" id="GO:0015658">
    <property type="term" value="F:branched-chain amino acid transmembrane transporter activity"/>
    <property type="evidence" value="ECO:0007669"/>
    <property type="project" value="TreeGrafter"/>
</dbReference>
<proteinExistence type="inferred from homology"/>
<dbReference type="PANTHER" id="PTHR43820:SF4">
    <property type="entry name" value="HIGH-AFFINITY BRANCHED-CHAIN AMINO ACID TRANSPORT ATP-BINDING PROTEIN LIVF"/>
    <property type="match status" value="1"/>
</dbReference>
<dbReference type="EMBL" id="VSSQ01001876">
    <property type="protein sequence ID" value="MPM11768.1"/>
    <property type="molecule type" value="Genomic_DNA"/>
</dbReference>
<reference evidence="7" key="1">
    <citation type="submission" date="2019-08" db="EMBL/GenBank/DDBJ databases">
        <authorList>
            <person name="Kucharzyk K."/>
            <person name="Murdoch R.W."/>
            <person name="Higgins S."/>
            <person name="Loffler F."/>
        </authorList>
    </citation>
    <scope>NUCLEOTIDE SEQUENCE</scope>
</reference>
<keyword evidence="5" id="KW-0029">Amino-acid transport</keyword>
<dbReference type="SMART" id="SM00382">
    <property type="entry name" value="AAA"/>
    <property type="match status" value="1"/>
</dbReference>
<dbReference type="InterPro" id="IPR052156">
    <property type="entry name" value="BCAA_Transport_ATP-bd_LivF"/>
</dbReference>
<evidence type="ECO:0000256" key="4">
    <source>
        <dbReference type="ARBA" id="ARBA00022840"/>
    </source>
</evidence>
<dbReference type="PROSITE" id="PS00211">
    <property type="entry name" value="ABC_TRANSPORTER_1"/>
    <property type="match status" value="1"/>
</dbReference>
<gene>
    <name evidence="7" type="primary">livF_32</name>
    <name evidence="7" type="ORF">SDC9_58119</name>
</gene>
<dbReference type="InterPro" id="IPR003439">
    <property type="entry name" value="ABC_transporter-like_ATP-bd"/>
</dbReference>
<dbReference type="Pfam" id="PF00005">
    <property type="entry name" value="ABC_tran"/>
    <property type="match status" value="1"/>
</dbReference>
<dbReference type="PANTHER" id="PTHR43820">
    <property type="entry name" value="HIGH-AFFINITY BRANCHED-CHAIN AMINO ACID TRANSPORT ATP-BINDING PROTEIN LIVF"/>
    <property type="match status" value="1"/>
</dbReference>
<accession>A0A644X7J0</accession>
<comment type="caution">
    <text evidence="7">The sequence shown here is derived from an EMBL/GenBank/DDBJ whole genome shotgun (WGS) entry which is preliminary data.</text>
</comment>
<keyword evidence="3" id="KW-0547">Nucleotide-binding</keyword>
<dbReference type="AlphaFoldDB" id="A0A644X7J0"/>
<evidence type="ECO:0000313" key="7">
    <source>
        <dbReference type="EMBL" id="MPM11768.1"/>
    </source>
</evidence>
<name>A0A644X7J0_9ZZZZ</name>
<dbReference type="InterPro" id="IPR003593">
    <property type="entry name" value="AAA+_ATPase"/>
</dbReference>
<comment type="similarity">
    <text evidence="1">Belongs to the ABC transporter superfamily.</text>
</comment>
<dbReference type="InterPro" id="IPR027417">
    <property type="entry name" value="P-loop_NTPase"/>
</dbReference>
<dbReference type="GO" id="GO:0015807">
    <property type="term" value="P:L-amino acid transport"/>
    <property type="evidence" value="ECO:0007669"/>
    <property type="project" value="TreeGrafter"/>
</dbReference>
<keyword evidence="2" id="KW-0813">Transport</keyword>
<evidence type="ECO:0000259" key="6">
    <source>
        <dbReference type="PROSITE" id="PS50893"/>
    </source>
</evidence>